<evidence type="ECO:0000256" key="5">
    <source>
        <dbReference type="ARBA" id="ARBA00022725"/>
    </source>
</evidence>
<feature type="transmembrane region" description="Helical" evidence="10">
    <location>
        <begin position="165"/>
        <end position="189"/>
    </location>
</feature>
<accession>A0A8R2NSA7</accession>
<dbReference type="GO" id="GO:0007165">
    <property type="term" value="P:signal transduction"/>
    <property type="evidence" value="ECO:0007669"/>
    <property type="project" value="UniProtKB-KW"/>
</dbReference>
<dbReference type="PANTHER" id="PTHR21137">
    <property type="entry name" value="ODORANT RECEPTOR"/>
    <property type="match status" value="1"/>
</dbReference>
<protein>
    <recommendedName>
        <fullName evidence="10">Odorant receptor</fullName>
    </recommendedName>
</protein>
<sequence length="377" mass="43429">MAHAVDNFFQKTGRSDVRRYATIMTCVEFFTYCDLVVTLFFAISAFLSIVYSEEDQLSNRVYGFLWLFVEIHVFGLIVVRLYHQSQCRDMYDRSLLIEQGIPKNYRRTIAMVIAYYCIMSTVHVTVPMLYTISSDSAQVGDPFAFPFADVLPIKTTNPTAYVCKYIVYAFPVYLTHLECCFMNVTFMYFTGVVKRHFQILDQQVQEAVANEDEQKLKIAIEYHQESLKFFKEMETVYEKPLIMTIEFCGLYIGLTGYIMIQCIQGIIHPIILGLCIASSTASLITISIYCICGSNMYDLHDGILNSLFEHQSCYSRNKSLKHLILMMMKRATIPLELKAGSIFKINSNLLVKILKFTYTVFNLLLTSVNRQIKETAI</sequence>
<dbReference type="RefSeq" id="XP_029346400.1">
    <property type="nucleotide sequence ID" value="XM_029490540.1"/>
</dbReference>
<feature type="transmembrane region" description="Helical" evidence="10">
    <location>
        <begin position="241"/>
        <end position="260"/>
    </location>
</feature>
<keyword evidence="5 10" id="KW-0552">Olfaction</keyword>
<keyword evidence="6 10" id="KW-1133">Transmembrane helix</keyword>
<dbReference type="PANTHER" id="PTHR21137:SF35">
    <property type="entry name" value="ODORANT RECEPTOR 19A-RELATED"/>
    <property type="match status" value="1"/>
</dbReference>
<organism evidence="11 12">
    <name type="scientific">Acyrthosiphon pisum</name>
    <name type="common">Pea aphid</name>
    <dbReference type="NCBI Taxonomy" id="7029"/>
    <lineage>
        <taxon>Eukaryota</taxon>
        <taxon>Metazoa</taxon>
        <taxon>Ecdysozoa</taxon>
        <taxon>Arthropoda</taxon>
        <taxon>Hexapoda</taxon>
        <taxon>Insecta</taxon>
        <taxon>Pterygota</taxon>
        <taxon>Neoptera</taxon>
        <taxon>Paraneoptera</taxon>
        <taxon>Hemiptera</taxon>
        <taxon>Sternorrhyncha</taxon>
        <taxon>Aphidomorpha</taxon>
        <taxon>Aphidoidea</taxon>
        <taxon>Aphididae</taxon>
        <taxon>Macrosiphini</taxon>
        <taxon>Acyrthosiphon</taxon>
    </lineage>
</organism>
<keyword evidence="4 10" id="KW-0812">Transmembrane</keyword>
<evidence type="ECO:0000313" key="11">
    <source>
        <dbReference type="EnsemblMetazoa" id="XP_029346400.1"/>
    </source>
</evidence>
<dbReference type="Pfam" id="PF02949">
    <property type="entry name" value="7tm_6"/>
    <property type="match status" value="1"/>
</dbReference>
<reference evidence="12" key="1">
    <citation type="submission" date="2010-06" db="EMBL/GenBank/DDBJ databases">
        <authorList>
            <person name="Jiang H."/>
            <person name="Abraham K."/>
            <person name="Ali S."/>
            <person name="Alsbrooks S.L."/>
            <person name="Anim B.N."/>
            <person name="Anosike U.S."/>
            <person name="Attaway T."/>
            <person name="Bandaranaike D.P."/>
            <person name="Battles P.K."/>
            <person name="Bell S.N."/>
            <person name="Bell A.V."/>
            <person name="Beltran B."/>
            <person name="Bickham C."/>
            <person name="Bustamante Y."/>
            <person name="Caleb T."/>
            <person name="Canada A."/>
            <person name="Cardenas V."/>
            <person name="Carter K."/>
            <person name="Chacko J."/>
            <person name="Chandrabose M.N."/>
            <person name="Chavez D."/>
            <person name="Chavez A."/>
            <person name="Chen L."/>
            <person name="Chu H.-S."/>
            <person name="Claassen K.J."/>
            <person name="Cockrell R."/>
            <person name="Collins M."/>
            <person name="Cooper J.A."/>
            <person name="Cree A."/>
            <person name="Curry S.M."/>
            <person name="Da Y."/>
            <person name="Dao M.D."/>
            <person name="Das B."/>
            <person name="Davila M.-L."/>
            <person name="Davy-Carroll L."/>
            <person name="Denson S."/>
            <person name="Dinh H."/>
            <person name="Ebong V.E."/>
            <person name="Edwards J.R."/>
            <person name="Egan A."/>
            <person name="El-Daye J."/>
            <person name="Escobedo L."/>
            <person name="Fernandez S."/>
            <person name="Fernando P.R."/>
            <person name="Flagg N."/>
            <person name="Forbes L.D."/>
            <person name="Fowler R.G."/>
            <person name="Fu Q."/>
            <person name="Gabisi R.A."/>
            <person name="Ganer J."/>
            <person name="Garbino Pronczuk A."/>
            <person name="Garcia R.M."/>
            <person name="Garner T."/>
            <person name="Garrett T.E."/>
            <person name="Gonzalez D.A."/>
            <person name="Hamid H."/>
            <person name="Hawkins E.S."/>
            <person name="Hirani K."/>
            <person name="Hogues M.E."/>
            <person name="Hollins B."/>
            <person name="Hsiao C.-H."/>
            <person name="Jabil R."/>
            <person name="James M.L."/>
            <person name="Jhangiani S.N."/>
            <person name="Johnson B."/>
            <person name="Johnson Q."/>
            <person name="Joshi V."/>
            <person name="Kalu J.B."/>
            <person name="Kam C."/>
            <person name="Kashfia A."/>
            <person name="Keebler J."/>
            <person name="Kisamo H."/>
            <person name="Kovar C.L."/>
            <person name="Lago L.A."/>
            <person name="Lai C.-Y."/>
            <person name="Laidlaw J."/>
            <person name="Lara F."/>
            <person name="Le T.-K."/>
            <person name="Lee S.L."/>
            <person name="Legall F.H."/>
            <person name="Lemon S.J."/>
            <person name="Lewis L.R."/>
            <person name="Li B."/>
            <person name="Liu Y."/>
            <person name="Liu Y.-S."/>
            <person name="Lopez J."/>
            <person name="Lozado R.J."/>
            <person name="Lu J."/>
            <person name="Madu R.C."/>
            <person name="Maheshwari M."/>
            <person name="Maheshwari R."/>
            <person name="Malloy K."/>
            <person name="Martinez E."/>
            <person name="Mathew T."/>
            <person name="Mercado I.C."/>
            <person name="Mercado C."/>
            <person name="Meyer B."/>
            <person name="Montgomery K."/>
            <person name="Morgan M.B."/>
            <person name="Munidasa M."/>
            <person name="Nazareth L.V."/>
            <person name="Nelson J."/>
            <person name="Ng B.M."/>
            <person name="Nguyen N.B."/>
            <person name="Nguyen P.Q."/>
            <person name="Nguyen T."/>
            <person name="Obregon M."/>
            <person name="Okwuonu G.O."/>
            <person name="Onwere C.G."/>
            <person name="Orozco G."/>
            <person name="Parra A."/>
            <person name="Patel S."/>
            <person name="Patil S."/>
            <person name="Perez A."/>
            <person name="Perez Y."/>
            <person name="Pham C."/>
            <person name="Primus E.L."/>
            <person name="Pu L.-L."/>
            <person name="Puazo M."/>
            <person name="Qin X."/>
            <person name="Quiroz J.B."/>
            <person name="Reese J."/>
            <person name="Richards S."/>
            <person name="Rives C.M."/>
            <person name="Robberts R."/>
            <person name="Ruiz S.J."/>
            <person name="Ruiz M.J."/>
            <person name="Santibanez J."/>
            <person name="Schneider B.W."/>
            <person name="Sisson I."/>
            <person name="Smith M."/>
            <person name="Sodergren E."/>
            <person name="Song X.-Z."/>
            <person name="Song B.B."/>
            <person name="Summersgill H."/>
            <person name="Thelus R."/>
            <person name="Thornton R.D."/>
            <person name="Trejos Z.Y."/>
            <person name="Usmani K."/>
            <person name="Vattathil S."/>
            <person name="Villasana D."/>
            <person name="Walker D.L."/>
            <person name="Wang S."/>
            <person name="Wang K."/>
            <person name="White C.S."/>
            <person name="Williams A.C."/>
            <person name="Williamson J."/>
            <person name="Wilson K."/>
            <person name="Woghiren I.O."/>
            <person name="Woodworth J.R."/>
            <person name="Worley K.C."/>
            <person name="Wright R.A."/>
            <person name="Wu W."/>
            <person name="Young L."/>
            <person name="Zhang L."/>
            <person name="Zhang J."/>
            <person name="Zhu Y."/>
            <person name="Muzny D.M."/>
            <person name="Weinstock G."/>
            <person name="Gibbs R.A."/>
        </authorList>
    </citation>
    <scope>NUCLEOTIDE SEQUENCE [LARGE SCALE GENOMIC DNA]</scope>
    <source>
        <strain evidence="12">LSR1</strain>
    </source>
</reference>
<evidence type="ECO:0000256" key="2">
    <source>
        <dbReference type="ARBA" id="ARBA00022475"/>
    </source>
</evidence>
<proteinExistence type="inferred from homology"/>
<dbReference type="GO" id="GO:0004984">
    <property type="term" value="F:olfactory receptor activity"/>
    <property type="evidence" value="ECO:0007669"/>
    <property type="project" value="InterPro"/>
</dbReference>
<feature type="transmembrane region" description="Helical" evidence="10">
    <location>
        <begin position="266"/>
        <end position="291"/>
    </location>
</feature>
<reference evidence="11" key="2">
    <citation type="submission" date="2022-06" db="UniProtKB">
        <authorList>
            <consortium name="EnsemblMetazoa"/>
        </authorList>
    </citation>
    <scope>IDENTIFICATION</scope>
</reference>
<evidence type="ECO:0000256" key="4">
    <source>
        <dbReference type="ARBA" id="ARBA00022692"/>
    </source>
</evidence>
<dbReference type="GO" id="GO:0005549">
    <property type="term" value="F:odorant binding"/>
    <property type="evidence" value="ECO:0007669"/>
    <property type="project" value="InterPro"/>
</dbReference>
<evidence type="ECO:0000313" key="12">
    <source>
        <dbReference type="Proteomes" id="UP000007819"/>
    </source>
</evidence>
<dbReference type="GO" id="GO:0005886">
    <property type="term" value="C:plasma membrane"/>
    <property type="evidence" value="ECO:0007669"/>
    <property type="project" value="UniProtKB-SubCell"/>
</dbReference>
<feature type="transmembrane region" description="Helical" evidence="10">
    <location>
        <begin position="63"/>
        <end position="83"/>
    </location>
</feature>
<keyword evidence="9 10" id="KW-0807">Transducer</keyword>
<keyword evidence="8 10" id="KW-0675">Receptor</keyword>
<comment type="caution">
    <text evidence="10">Lacks conserved residue(s) required for the propagation of feature annotation.</text>
</comment>
<keyword evidence="12" id="KW-1185">Reference proteome</keyword>
<dbReference type="InterPro" id="IPR004117">
    <property type="entry name" value="7tm6_olfct_rcpt"/>
</dbReference>
<evidence type="ECO:0000256" key="6">
    <source>
        <dbReference type="ARBA" id="ARBA00022989"/>
    </source>
</evidence>
<dbReference type="OMA" id="WILIDKE"/>
<dbReference type="Proteomes" id="UP000007819">
    <property type="component" value="Chromosome A2"/>
</dbReference>
<keyword evidence="3 10" id="KW-0716">Sensory transduction</keyword>
<comment type="similarity">
    <text evidence="10">Belongs to the insect chemoreceptor superfamily. Heteromeric odorant receptor channel (TC 1.A.69) family.</text>
</comment>
<evidence type="ECO:0000256" key="3">
    <source>
        <dbReference type="ARBA" id="ARBA00022606"/>
    </source>
</evidence>
<feature type="transmembrane region" description="Helical" evidence="10">
    <location>
        <begin position="29"/>
        <end position="51"/>
    </location>
</feature>
<name>A0A8R2NSA7_ACYPI</name>
<dbReference type="AlphaFoldDB" id="A0A8R2NSA7"/>
<evidence type="ECO:0000256" key="9">
    <source>
        <dbReference type="ARBA" id="ARBA00023224"/>
    </source>
</evidence>
<evidence type="ECO:0000256" key="1">
    <source>
        <dbReference type="ARBA" id="ARBA00004651"/>
    </source>
</evidence>
<comment type="subcellular location">
    <subcellularLocation>
        <location evidence="1 10">Cell membrane</location>
        <topology evidence="1 10">Multi-pass membrane protein</topology>
    </subcellularLocation>
</comment>
<dbReference type="EnsemblMetazoa" id="XM_029490540.1">
    <property type="protein sequence ID" value="XP_029346400.1"/>
    <property type="gene ID" value="LOC115034265"/>
</dbReference>
<dbReference type="KEGG" id="api:115034265"/>
<keyword evidence="7 10" id="KW-0472">Membrane</keyword>
<evidence type="ECO:0000256" key="8">
    <source>
        <dbReference type="ARBA" id="ARBA00023170"/>
    </source>
</evidence>
<feature type="transmembrane region" description="Helical" evidence="10">
    <location>
        <begin position="113"/>
        <end position="132"/>
    </location>
</feature>
<keyword evidence="2" id="KW-1003">Cell membrane</keyword>
<dbReference type="GeneID" id="115034265"/>
<dbReference type="OrthoDB" id="6597368at2759"/>
<evidence type="ECO:0000256" key="10">
    <source>
        <dbReference type="RuleBase" id="RU351113"/>
    </source>
</evidence>
<evidence type="ECO:0000256" key="7">
    <source>
        <dbReference type="ARBA" id="ARBA00023136"/>
    </source>
</evidence>